<dbReference type="AlphaFoldDB" id="A0A9N9ME00"/>
<sequence length="223" mass="25250">MRTSHWPKGKASSEKSSLPQLVYPRLHSLKLFLLNQNHQTKRIEEKSASPDHCIPQVAVCLQRGLHLQPLEVLASKYQNAVGMGSKQLPTDMNSHILSELQEIRFHMEESQKTLTKIEAFMENCGKNDLEELIPNSENLVHSSFLEKLPCKTRAELDEVDSIISRESKLLNQLLDVVSLEARILSQHKRAQCRTGGHLAHRANGELAHPTQTPFNKNILIIIC</sequence>
<proteinExistence type="predicted"/>
<evidence type="ECO:0000313" key="1">
    <source>
        <dbReference type="EMBL" id="CAG9759901.1"/>
    </source>
</evidence>
<accession>A0A9N9ME00</accession>
<name>A0A9N9ME00_9CUCU</name>
<reference evidence="1" key="1">
    <citation type="submission" date="2022-01" db="EMBL/GenBank/DDBJ databases">
        <authorList>
            <person name="King R."/>
        </authorList>
    </citation>
    <scope>NUCLEOTIDE SEQUENCE</scope>
</reference>
<keyword evidence="2" id="KW-1185">Reference proteome</keyword>
<gene>
    <name evidence="1" type="ORF">CEUTPL_LOCUS638</name>
</gene>
<evidence type="ECO:0000313" key="2">
    <source>
        <dbReference type="Proteomes" id="UP001152799"/>
    </source>
</evidence>
<dbReference type="Proteomes" id="UP001152799">
    <property type="component" value="Chromosome 1"/>
</dbReference>
<dbReference type="EMBL" id="OU892277">
    <property type="protein sequence ID" value="CAG9759901.1"/>
    <property type="molecule type" value="Genomic_DNA"/>
</dbReference>
<protein>
    <submittedName>
        <fullName evidence="1">Uncharacterized protein</fullName>
    </submittedName>
</protein>
<organism evidence="1 2">
    <name type="scientific">Ceutorhynchus assimilis</name>
    <name type="common">cabbage seed weevil</name>
    <dbReference type="NCBI Taxonomy" id="467358"/>
    <lineage>
        <taxon>Eukaryota</taxon>
        <taxon>Metazoa</taxon>
        <taxon>Ecdysozoa</taxon>
        <taxon>Arthropoda</taxon>
        <taxon>Hexapoda</taxon>
        <taxon>Insecta</taxon>
        <taxon>Pterygota</taxon>
        <taxon>Neoptera</taxon>
        <taxon>Endopterygota</taxon>
        <taxon>Coleoptera</taxon>
        <taxon>Polyphaga</taxon>
        <taxon>Cucujiformia</taxon>
        <taxon>Curculionidae</taxon>
        <taxon>Ceutorhynchinae</taxon>
        <taxon>Ceutorhynchus</taxon>
    </lineage>
</organism>